<dbReference type="NCBIfam" id="NF005304">
    <property type="entry name" value="PRK06835.1"/>
    <property type="match status" value="1"/>
</dbReference>
<sequence length="330" mass="38970">MNENKVKRILKKYEERRDENELLLEKRKKQVYDKFSQIKAIDNEISLIGLKLAKSVLTNPADREHIVKKSKEELDTLRERKYKIFSDNKIPENYLEMKYHCNVCKDKAFLPTGEKCNCFKQEIVNEAYKMSNIENVLNKENFSNFKLEIFSTEKSKEKGISPRENMLDISSYCEEYVRNFNPRESNNILFHGSTGLGKTYMCNCIAKDLLDRGYLVIYQTSFKILEILEDYKFRRDSENKISEENYRNLFDCDLLVIDDLGTELTNTFTSSELFNIVNTRLTAGKSMIISTNLTPIQIGETYTQRTLSRILDQFKIFDFFGSDLRWERFK</sequence>
<evidence type="ECO:0000259" key="1">
    <source>
        <dbReference type="SMART" id="SM00382"/>
    </source>
</evidence>
<gene>
    <name evidence="2" type="ORF">J2Z43_002441</name>
</gene>
<proteinExistence type="predicted"/>
<dbReference type="SUPFAM" id="SSF52540">
    <property type="entry name" value="P-loop containing nucleoside triphosphate hydrolases"/>
    <property type="match status" value="1"/>
</dbReference>
<keyword evidence="3" id="KW-1185">Reference proteome</keyword>
<dbReference type="Pfam" id="PF01695">
    <property type="entry name" value="IstB_IS21"/>
    <property type="match status" value="1"/>
</dbReference>
<organism evidence="2 3">
    <name type="scientific">Metaclostridioides mangenotii</name>
    <dbReference type="NCBI Taxonomy" id="1540"/>
    <lineage>
        <taxon>Bacteria</taxon>
        <taxon>Bacillati</taxon>
        <taxon>Bacillota</taxon>
        <taxon>Clostridia</taxon>
        <taxon>Peptostreptococcales</taxon>
        <taxon>Peptostreptococcaceae</taxon>
        <taxon>Metaclostridioides</taxon>
    </lineage>
</organism>
<dbReference type="PANTHER" id="PTHR30050">
    <property type="entry name" value="CHROMOSOMAL REPLICATION INITIATOR PROTEIN DNAA"/>
    <property type="match status" value="1"/>
</dbReference>
<evidence type="ECO:0000313" key="2">
    <source>
        <dbReference type="EMBL" id="MBP1856039.1"/>
    </source>
</evidence>
<dbReference type="InterPro" id="IPR002611">
    <property type="entry name" value="IstB_ATP-bd"/>
</dbReference>
<dbReference type="CDD" id="cd00009">
    <property type="entry name" value="AAA"/>
    <property type="match status" value="1"/>
</dbReference>
<dbReference type="Proteomes" id="UP000767291">
    <property type="component" value="Unassembled WGS sequence"/>
</dbReference>
<name>A0ABS4EDL9_9FIRM</name>
<dbReference type="EMBL" id="JAGGJX010000006">
    <property type="protein sequence ID" value="MBP1856039.1"/>
    <property type="molecule type" value="Genomic_DNA"/>
</dbReference>
<accession>A0ABS4EDL9</accession>
<comment type="caution">
    <text evidence="2">The sequence shown here is derived from an EMBL/GenBank/DDBJ whole genome shotgun (WGS) entry which is preliminary data.</text>
</comment>
<dbReference type="InterPro" id="IPR027417">
    <property type="entry name" value="P-loop_NTPase"/>
</dbReference>
<protein>
    <submittedName>
        <fullName evidence="2">DNA replication protein DnaC</fullName>
    </submittedName>
</protein>
<reference evidence="2 3" key="1">
    <citation type="submission" date="2021-03" db="EMBL/GenBank/DDBJ databases">
        <title>Genomic Encyclopedia of Type Strains, Phase IV (KMG-IV): sequencing the most valuable type-strain genomes for metagenomic binning, comparative biology and taxonomic classification.</title>
        <authorList>
            <person name="Goeker M."/>
        </authorList>
    </citation>
    <scope>NUCLEOTIDE SEQUENCE [LARGE SCALE GENOMIC DNA]</scope>
    <source>
        <strain evidence="2 3">DSM 1289</strain>
    </source>
</reference>
<evidence type="ECO:0000313" key="3">
    <source>
        <dbReference type="Proteomes" id="UP000767291"/>
    </source>
</evidence>
<dbReference type="SMART" id="SM00382">
    <property type="entry name" value="AAA"/>
    <property type="match status" value="1"/>
</dbReference>
<dbReference type="PANTHER" id="PTHR30050:SF4">
    <property type="entry name" value="ATP-BINDING PROTEIN RV3427C IN INSERTION SEQUENCE-RELATED"/>
    <property type="match status" value="1"/>
</dbReference>
<feature type="domain" description="AAA+ ATPase" evidence="1">
    <location>
        <begin position="184"/>
        <end position="317"/>
    </location>
</feature>
<dbReference type="InterPro" id="IPR003593">
    <property type="entry name" value="AAA+_ATPase"/>
</dbReference>
<dbReference type="RefSeq" id="WP_209457406.1">
    <property type="nucleotide sequence ID" value="NZ_BAAACS010000016.1"/>
</dbReference>
<dbReference type="Gene3D" id="3.40.50.300">
    <property type="entry name" value="P-loop containing nucleotide triphosphate hydrolases"/>
    <property type="match status" value="1"/>
</dbReference>